<organism evidence="1 2">
    <name type="scientific">Panagrolaimus sp. ES5</name>
    <dbReference type="NCBI Taxonomy" id="591445"/>
    <lineage>
        <taxon>Eukaryota</taxon>
        <taxon>Metazoa</taxon>
        <taxon>Ecdysozoa</taxon>
        <taxon>Nematoda</taxon>
        <taxon>Chromadorea</taxon>
        <taxon>Rhabditida</taxon>
        <taxon>Tylenchina</taxon>
        <taxon>Panagrolaimomorpha</taxon>
        <taxon>Panagrolaimoidea</taxon>
        <taxon>Panagrolaimidae</taxon>
        <taxon>Panagrolaimus</taxon>
    </lineage>
</organism>
<accession>A0AC34FXN9</accession>
<evidence type="ECO:0000313" key="2">
    <source>
        <dbReference type="WBParaSite" id="ES5_v2.g21901.t1"/>
    </source>
</evidence>
<dbReference type="Proteomes" id="UP000887579">
    <property type="component" value="Unplaced"/>
</dbReference>
<name>A0AC34FXN9_9BILA</name>
<reference evidence="2" key="1">
    <citation type="submission" date="2022-11" db="UniProtKB">
        <authorList>
            <consortium name="WormBaseParasite"/>
        </authorList>
    </citation>
    <scope>IDENTIFICATION</scope>
</reference>
<dbReference type="WBParaSite" id="ES5_v2.g21901.t1">
    <property type="protein sequence ID" value="ES5_v2.g21901.t1"/>
    <property type="gene ID" value="ES5_v2.g21901"/>
</dbReference>
<proteinExistence type="predicted"/>
<protein>
    <submittedName>
        <fullName evidence="2">Uncharacterized protein</fullName>
    </submittedName>
</protein>
<sequence>MALLEFLDNFDTKSKFGCPFGHKLQLVSQGNVSIKAATFPSLVVILSHSLSPSSFPATAAVASLFSLLLYVMLL</sequence>
<evidence type="ECO:0000313" key="1">
    <source>
        <dbReference type="Proteomes" id="UP000887579"/>
    </source>
</evidence>